<dbReference type="InterPro" id="IPR026444">
    <property type="entry name" value="Secre_tail"/>
</dbReference>
<dbReference type="AlphaFoldDB" id="A0A7Y2EEQ0"/>
<evidence type="ECO:0000313" key="4">
    <source>
        <dbReference type="Proteomes" id="UP000547674"/>
    </source>
</evidence>
<dbReference type="Gene3D" id="2.60.40.4070">
    <property type="match status" value="1"/>
</dbReference>
<dbReference type="EMBL" id="JABDJR010000693">
    <property type="protein sequence ID" value="NNF08514.1"/>
    <property type="molecule type" value="Genomic_DNA"/>
</dbReference>
<dbReference type="Gene3D" id="2.130.10.10">
    <property type="entry name" value="YVTN repeat-like/Quinoprotein amine dehydrogenase"/>
    <property type="match status" value="3"/>
</dbReference>
<dbReference type="InterPro" id="IPR025965">
    <property type="entry name" value="FlgD/Vpr_Ig-like"/>
</dbReference>
<evidence type="ECO:0000313" key="3">
    <source>
        <dbReference type="EMBL" id="NNF08514.1"/>
    </source>
</evidence>
<dbReference type="Proteomes" id="UP000547674">
    <property type="component" value="Unassembled WGS sequence"/>
</dbReference>
<comment type="caution">
    <text evidence="3">The sequence shown here is derived from an EMBL/GenBank/DDBJ whole genome shotgun (WGS) entry which is preliminary data.</text>
</comment>
<dbReference type="InterPro" id="IPR052025">
    <property type="entry name" value="Xyloglucanase_GH74"/>
</dbReference>
<protein>
    <submittedName>
        <fullName evidence="3">T9SS type A sorting domain-containing protein</fullName>
    </submittedName>
</protein>
<name>A0A7Y2EEQ0_UNCEI</name>
<feature type="signal peptide" evidence="1">
    <location>
        <begin position="1"/>
        <end position="25"/>
    </location>
</feature>
<reference evidence="3 4" key="1">
    <citation type="submission" date="2020-03" db="EMBL/GenBank/DDBJ databases">
        <title>Metabolic flexibility allows generalist bacteria to become dominant in a frequently disturbed ecosystem.</title>
        <authorList>
            <person name="Chen Y.-J."/>
            <person name="Leung P.M."/>
            <person name="Bay S.K."/>
            <person name="Hugenholtz P."/>
            <person name="Kessler A.J."/>
            <person name="Shelley G."/>
            <person name="Waite D.W."/>
            <person name="Cook P.L."/>
            <person name="Greening C."/>
        </authorList>
    </citation>
    <scope>NUCLEOTIDE SEQUENCE [LARGE SCALE GENOMIC DNA]</scope>
    <source>
        <strain evidence="3">SS_bin_28</strain>
    </source>
</reference>
<dbReference type="Pfam" id="PF13860">
    <property type="entry name" value="FlgD_ig"/>
    <property type="match status" value="1"/>
</dbReference>
<organism evidence="3 4">
    <name type="scientific">Eiseniibacteriota bacterium</name>
    <dbReference type="NCBI Taxonomy" id="2212470"/>
    <lineage>
        <taxon>Bacteria</taxon>
        <taxon>Candidatus Eiseniibacteriota</taxon>
    </lineage>
</organism>
<dbReference type="PANTHER" id="PTHR43739:SF5">
    <property type="entry name" value="EXO-ALPHA-SIALIDASE"/>
    <property type="match status" value="1"/>
</dbReference>
<evidence type="ECO:0000256" key="1">
    <source>
        <dbReference type="SAM" id="SignalP"/>
    </source>
</evidence>
<proteinExistence type="predicted"/>
<keyword evidence="1" id="KW-0732">Signal</keyword>
<dbReference type="InterPro" id="IPR015943">
    <property type="entry name" value="WD40/YVTN_repeat-like_dom_sf"/>
</dbReference>
<feature type="chain" id="PRO_5031572055" evidence="1">
    <location>
        <begin position="26"/>
        <end position="941"/>
    </location>
</feature>
<feature type="domain" description="FlgD/Vpr Ig-like" evidence="2">
    <location>
        <begin position="867"/>
        <end position="932"/>
    </location>
</feature>
<gene>
    <name evidence="3" type="ORF">HKN21_17260</name>
</gene>
<accession>A0A7Y2EEQ0</accession>
<dbReference type="NCBIfam" id="TIGR04183">
    <property type="entry name" value="Por_Secre_tail"/>
    <property type="match status" value="1"/>
</dbReference>
<dbReference type="CDD" id="cd15482">
    <property type="entry name" value="Sialidase_non-viral"/>
    <property type="match status" value="1"/>
</dbReference>
<dbReference type="PANTHER" id="PTHR43739">
    <property type="entry name" value="XYLOGLUCANASE (EUROFUNG)"/>
    <property type="match status" value="1"/>
</dbReference>
<dbReference type="SUPFAM" id="SSF110296">
    <property type="entry name" value="Oligoxyloglucan reducing end-specific cellobiohydrolase"/>
    <property type="match status" value="2"/>
</dbReference>
<evidence type="ECO:0000259" key="2">
    <source>
        <dbReference type="Pfam" id="PF13860"/>
    </source>
</evidence>
<feature type="non-terminal residue" evidence="3">
    <location>
        <position position="941"/>
    </location>
</feature>
<dbReference type="GO" id="GO:0010411">
    <property type="term" value="P:xyloglucan metabolic process"/>
    <property type="evidence" value="ECO:0007669"/>
    <property type="project" value="TreeGrafter"/>
</dbReference>
<sequence length="941" mass="100771">MFQPSIRGMLALVLVTSLFSIAAHAENESLERAHRKSLQSQVDPTQTFVIPDVPPADAVPEMPDNPEARFLFEIGRLVDPATGVIPPDIAELERKHEANMPKRNGSVFEALLQDLGVSSGHVSGWAKRGPINVGGRTRALAIDVSDPSYQTLLAGGVSGGMWRSTDQGATWIETTGTNQHQSVSCIAQDTRSGQENTWYHGTGELRGSSAGLPASPYSGDGVYKSTDGGQSWAVLVATCDDATPAIASDFAYVHQVAIDPTNLAQAEVYAATRNAIYRSVDGGASWTAVIDDPLNQSSYTDVAVGSNGRVFASLSSNSGTEWGVYTSSDGVTWSNITPPTMISAGRIALEVAPSNPDVLYALVSDYNTNGVQGFFHYNHGTGTWDDRSSNIDSLENVFGNPAAFQSYSSYCQQLTVNPTNENTVYIGGVWMHRSTDGFATELNATLMGGWLYEPTGSDEHHADVHNLVFQPGSSTIAYSSSDGGVHKTTNAGANEVLWENRNNGYHTSQFYTCAIDEDTSNDYLLGGLQDNGTVWTNTQNFSTGWPEVYGGDGSFCAVANHSGINGDYYVSSQGGVTYRYTLSNTGSLLDWARVDPTGGGYYLFINPLTVDPNDDLTLYIASSSGVWRNTNPFLVPSFNSGTASENWDTLSNAAPGDYVSALTVSNSVNGILYYGTASGKLFRINNAATAPALTAAIDIWTGKGFPAGAYVSSIAIDPNDDQHVVVAFSNYYVDSLFETLDGGTSWQSIEGNLGGNGGPSVRAVRFLSYTPPGATGPLTLLFVGTTTGLYSSYFVNGSNTVWTQESSDLIGAAIVDAIATREVDKVVIAATHGKGMYQTTASAATVTSVPDERARAFRLGNAPNPFRSETTISFQLEQKDFVSLEVFNPSGQRVRTLERDHLNSGAHTYRWDGKNSRGVPAPAGIYFYRLRAGNEITTERM</sequence>